<evidence type="ECO:0000256" key="2">
    <source>
        <dbReference type="ARBA" id="ARBA00005381"/>
    </source>
</evidence>
<feature type="transmembrane region" description="Helical" evidence="8">
    <location>
        <begin position="124"/>
        <end position="141"/>
    </location>
</feature>
<dbReference type="PANTHER" id="PTHR43081:SF17">
    <property type="entry name" value="BLL5647 PROTEIN"/>
    <property type="match status" value="1"/>
</dbReference>
<dbReference type="InterPro" id="IPR050697">
    <property type="entry name" value="Adenylyl/Guanylyl_Cyclase_3/4"/>
</dbReference>
<feature type="domain" description="HAMP" evidence="10">
    <location>
        <begin position="254"/>
        <end position="306"/>
    </location>
</feature>
<evidence type="ECO:0000256" key="6">
    <source>
        <dbReference type="ARBA" id="ARBA00023136"/>
    </source>
</evidence>
<keyword evidence="4 8" id="KW-0812">Transmembrane</keyword>
<dbReference type="Proteomes" id="UP001501057">
    <property type="component" value="Unassembled WGS sequence"/>
</dbReference>
<feature type="domain" description="Guanylate cyclase" evidence="9">
    <location>
        <begin position="338"/>
        <end position="462"/>
    </location>
</feature>
<keyword evidence="5 8" id="KW-1133">Transmembrane helix</keyword>
<dbReference type="InterPro" id="IPR003660">
    <property type="entry name" value="HAMP_dom"/>
</dbReference>
<evidence type="ECO:0000256" key="8">
    <source>
        <dbReference type="SAM" id="Phobius"/>
    </source>
</evidence>
<dbReference type="SUPFAM" id="SSF158472">
    <property type="entry name" value="HAMP domain-like"/>
    <property type="match status" value="1"/>
</dbReference>
<dbReference type="PROSITE" id="PS50125">
    <property type="entry name" value="GUANYLATE_CYCLASE_2"/>
    <property type="match status" value="1"/>
</dbReference>
<reference evidence="11 12" key="1">
    <citation type="journal article" date="2019" name="Int. J. Syst. Evol. Microbiol.">
        <title>The Global Catalogue of Microorganisms (GCM) 10K type strain sequencing project: providing services to taxonomists for standard genome sequencing and annotation.</title>
        <authorList>
            <consortium name="The Broad Institute Genomics Platform"/>
            <consortium name="The Broad Institute Genome Sequencing Center for Infectious Disease"/>
            <person name="Wu L."/>
            <person name="Ma J."/>
        </authorList>
    </citation>
    <scope>NUCLEOTIDE SEQUENCE [LARGE SCALE GENOMIC DNA]</scope>
    <source>
        <strain evidence="11 12">JCM 13518</strain>
    </source>
</reference>
<feature type="transmembrane region" description="Helical" evidence="8">
    <location>
        <begin position="227"/>
        <end position="248"/>
    </location>
</feature>
<dbReference type="InterPro" id="IPR001054">
    <property type="entry name" value="A/G_cyclase"/>
</dbReference>
<dbReference type="Pfam" id="PF00211">
    <property type="entry name" value="Guanylate_cyc"/>
    <property type="match status" value="1"/>
</dbReference>
<dbReference type="CDD" id="cd07302">
    <property type="entry name" value="CHD"/>
    <property type="match status" value="1"/>
</dbReference>
<evidence type="ECO:0000256" key="5">
    <source>
        <dbReference type="ARBA" id="ARBA00022989"/>
    </source>
</evidence>
<protein>
    <submittedName>
        <fullName evidence="11">Adenylate/guanylate cyclase domain-containing protein</fullName>
    </submittedName>
</protein>
<feature type="transmembrane region" description="Helical" evidence="8">
    <location>
        <begin position="30"/>
        <end position="54"/>
    </location>
</feature>
<comment type="caution">
    <text evidence="11">The sequence shown here is derived from an EMBL/GenBank/DDBJ whole genome shotgun (WGS) entry which is preliminary data.</text>
</comment>
<dbReference type="SUPFAM" id="SSF55073">
    <property type="entry name" value="Nucleotide cyclase"/>
    <property type="match status" value="1"/>
</dbReference>
<dbReference type="SMART" id="SM00044">
    <property type="entry name" value="CYCc"/>
    <property type="match status" value="1"/>
</dbReference>
<evidence type="ECO:0000256" key="4">
    <source>
        <dbReference type="ARBA" id="ARBA00022692"/>
    </source>
</evidence>
<feature type="transmembrane region" description="Helical" evidence="8">
    <location>
        <begin position="66"/>
        <end position="89"/>
    </location>
</feature>
<keyword evidence="12" id="KW-1185">Reference proteome</keyword>
<dbReference type="RefSeq" id="WP_344202526.1">
    <property type="nucleotide sequence ID" value="NZ_BAAAME010000004.1"/>
</dbReference>
<keyword evidence="6 8" id="KW-0472">Membrane</keyword>
<gene>
    <name evidence="11" type="ORF">GCM10009710_27110</name>
</gene>
<feature type="transmembrane region" description="Helical" evidence="8">
    <location>
        <begin position="147"/>
        <end position="168"/>
    </location>
</feature>
<evidence type="ECO:0000256" key="7">
    <source>
        <dbReference type="SAM" id="MobiDB-lite"/>
    </source>
</evidence>
<evidence type="ECO:0000313" key="12">
    <source>
        <dbReference type="Proteomes" id="UP001501057"/>
    </source>
</evidence>
<comment type="subcellular location">
    <subcellularLocation>
        <location evidence="1">Cell membrane</location>
        <topology evidence="1">Multi-pass membrane protein</topology>
    </subcellularLocation>
</comment>
<organism evidence="11 12">
    <name type="scientific">Aeromicrobium alkaliterrae</name>
    <dbReference type="NCBI Taxonomy" id="302168"/>
    <lineage>
        <taxon>Bacteria</taxon>
        <taxon>Bacillati</taxon>
        <taxon>Actinomycetota</taxon>
        <taxon>Actinomycetes</taxon>
        <taxon>Propionibacteriales</taxon>
        <taxon>Nocardioidaceae</taxon>
        <taxon>Aeromicrobium</taxon>
    </lineage>
</organism>
<dbReference type="InterPro" id="IPR029787">
    <property type="entry name" value="Nucleotide_cyclase"/>
</dbReference>
<evidence type="ECO:0000256" key="1">
    <source>
        <dbReference type="ARBA" id="ARBA00004651"/>
    </source>
</evidence>
<dbReference type="Pfam" id="PF00672">
    <property type="entry name" value="HAMP"/>
    <property type="match status" value="1"/>
</dbReference>
<name>A0ABN2K0H4_9ACTN</name>
<evidence type="ECO:0000256" key="3">
    <source>
        <dbReference type="ARBA" id="ARBA00022475"/>
    </source>
</evidence>
<sequence length="514" mass="54589">MSMQHSSAFGSWLLGPADQGSRRLRVRVQVLLTFLLVITNVIGAVIVAALTLVIVPGEDVNREFGIAMAIATPTYVLVAVIFGATYGTFSAIRGLRWALNDEEPTDAERHAALRLPWRLSAMQIVLWGVAAVLYPVLAIVFQPRAVVSVAFAVVIAGLVVSTIAYLIAEFILRPVAARALDGKEDLRRGRMGVQRRMLIFWGLGTAAPTLGLVVGAIVVLTSPEARTTQFAIVVLGLSGVILAFGLLVTDLTARSVVNPLQSVTDALSRVRDGDYDVEVVVYDGTELGTLQSGFNDMAQGLLEREVIRDMFGRHVGREVAEAAARGEVELGGETRVVTVLFVDLVSSTTYATEHSPTDVVAVLNRFFGVVVEEVDRHRGLVNKFMGDAVLAIFGAPVADDDHAAQGLAAARAMARRLAEEVPEVGAGIGVATGEVVAGNIGDESRFEYTVIGDAVNSASRLTDLAKDVSGNVLVMQATVDVATASDPEEGGHWQPSTPVTLRGRTAPTDVATLT</sequence>
<feature type="region of interest" description="Disordered" evidence="7">
    <location>
        <begin position="484"/>
        <end position="514"/>
    </location>
</feature>
<evidence type="ECO:0000313" key="11">
    <source>
        <dbReference type="EMBL" id="GAA1745642.1"/>
    </source>
</evidence>
<dbReference type="Gene3D" id="6.10.340.10">
    <property type="match status" value="1"/>
</dbReference>
<feature type="transmembrane region" description="Helical" evidence="8">
    <location>
        <begin position="198"/>
        <end position="221"/>
    </location>
</feature>
<keyword evidence="3" id="KW-1003">Cell membrane</keyword>
<accession>A0ABN2K0H4</accession>
<dbReference type="SMART" id="SM00304">
    <property type="entry name" value="HAMP"/>
    <property type="match status" value="1"/>
</dbReference>
<proteinExistence type="inferred from homology"/>
<evidence type="ECO:0000259" key="10">
    <source>
        <dbReference type="PROSITE" id="PS50885"/>
    </source>
</evidence>
<dbReference type="EMBL" id="BAAAME010000004">
    <property type="protein sequence ID" value="GAA1745642.1"/>
    <property type="molecule type" value="Genomic_DNA"/>
</dbReference>
<dbReference type="PANTHER" id="PTHR43081">
    <property type="entry name" value="ADENYLATE CYCLASE, TERMINAL-DIFFERENTIATION SPECIFIC-RELATED"/>
    <property type="match status" value="1"/>
</dbReference>
<dbReference type="Gene3D" id="3.30.70.1230">
    <property type="entry name" value="Nucleotide cyclase"/>
    <property type="match status" value="1"/>
</dbReference>
<evidence type="ECO:0000259" key="9">
    <source>
        <dbReference type="PROSITE" id="PS50125"/>
    </source>
</evidence>
<comment type="similarity">
    <text evidence="2">Belongs to the adenylyl cyclase class-3 family.</text>
</comment>
<dbReference type="PROSITE" id="PS50885">
    <property type="entry name" value="HAMP"/>
    <property type="match status" value="1"/>
</dbReference>
<dbReference type="CDD" id="cd06225">
    <property type="entry name" value="HAMP"/>
    <property type="match status" value="1"/>
</dbReference>